<evidence type="ECO:0000313" key="5">
    <source>
        <dbReference type="EMBL" id="MDR6726927.1"/>
    </source>
</evidence>
<evidence type="ECO:0000256" key="3">
    <source>
        <dbReference type="SAM" id="MobiDB-lite"/>
    </source>
</evidence>
<feature type="compositionally biased region" description="Polar residues" evidence="3">
    <location>
        <begin position="1"/>
        <end position="15"/>
    </location>
</feature>
<reference evidence="5" key="1">
    <citation type="submission" date="2023-07" db="EMBL/GenBank/DDBJ databases">
        <title>Sorghum-associated microbial communities from plants grown in Nebraska, USA.</title>
        <authorList>
            <person name="Schachtman D."/>
        </authorList>
    </citation>
    <scope>NUCLEOTIDE SEQUENCE</scope>
    <source>
        <strain evidence="5">BE80</strain>
    </source>
</reference>
<dbReference type="Gene3D" id="3.40.630.30">
    <property type="match status" value="1"/>
</dbReference>
<gene>
    <name evidence="5" type="ORF">J2W91_005452</name>
</gene>
<dbReference type="Proteomes" id="UP001254832">
    <property type="component" value="Unassembled WGS sequence"/>
</dbReference>
<dbReference type="InterPro" id="IPR016181">
    <property type="entry name" value="Acyl_CoA_acyltransferase"/>
</dbReference>
<evidence type="ECO:0000256" key="2">
    <source>
        <dbReference type="ARBA" id="ARBA00023315"/>
    </source>
</evidence>
<keyword evidence="1" id="KW-0808">Transferase</keyword>
<evidence type="ECO:0000313" key="6">
    <source>
        <dbReference type="Proteomes" id="UP001254832"/>
    </source>
</evidence>
<dbReference type="PROSITE" id="PS51186">
    <property type="entry name" value="GNAT"/>
    <property type="match status" value="1"/>
</dbReference>
<dbReference type="SUPFAM" id="SSF55729">
    <property type="entry name" value="Acyl-CoA N-acyltransferases (Nat)"/>
    <property type="match status" value="1"/>
</dbReference>
<accession>A0AAP5H6V3</accession>
<dbReference type="InterPro" id="IPR050832">
    <property type="entry name" value="Bact_Acetyltransf"/>
</dbReference>
<dbReference type="PANTHER" id="PTHR43877">
    <property type="entry name" value="AMINOALKYLPHOSPHONATE N-ACETYLTRANSFERASE-RELATED-RELATED"/>
    <property type="match status" value="1"/>
</dbReference>
<organism evidence="5 6">
    <name type="scientific">Paenibacillus amylolyticus</name>
    <dbReference type="NCBI Taxonomy" id="1451"/>
    <lineage>
        <taxon>Bacteria</taxon>
        <taxon>Bacillati</taxon>
        <taxon>Bacillota</taxon>
        <taxon>Bacilli</taxon>
        <taxon>Bacillales</taxon>
        <taxon>Paenibacillaceae</taxon>
        <taxon>Paenibacillus</taxon>
    </lineage>
</organism>
<proteinExistence type="predicted"/>
<evidence type="ECO:0000259" key="4">
    <source>
        <dbReference type="PROSITE" id="PS51186"/>
    </source>
</evidence>
<dbReference type="EMBL" id="JAVDTR010000021">
    <property type="protein sequence ID" value="MDR6726927.1"/>
    <property type="molecule type" value="Genomic_DNA"/>
</dbReference>
<comment type="caution">
    <text evidence="5">The sequence shown here is derived from an EMBL/GenBank/DDBJ whole genome shotgun (WGS) entry which is preliminary data.</text>
</comment>
<evidence type="ECO:0000256" key="1">
    <source>
        <dbReference type="ARBA" id="ARBA00022679"/>
    </source>
</evidence>
<dbReference type="AlphaFoldDB" id="A0AAP5H6V3"/>
<sequence length="193" mass="21075">MGNIEAQSNGSQHTTEGADGSEPFIREATTEDLHLLEAVLLDAYSQYEQELPHDVWIAYKASIVEAIEQSSTVAKLVAELDGEVVGSVFVYASSDTAYGRPELGIHSPVIRLLGVTSKARGRGVATGLIRASAQFARERGANTLHLHTSDMMGEAIRLYERLGFERAYDKEFTTGQTLVKSYCLQLANTPLLQ</sequence>
<dbReference type="Pfam" id="PF00583">
    <property type="entry name" value="Acetyltransf_1"/>
    <property type="match status" value="1"/>
</dbReference>
<name>A0AAP5H6V3_PAEAM</name>
<dbReference type="InterPro" id="IPR000182">
    <property type="entry name" value="GNAT_dom"/>
</dbReference>
<feature type="domain" description="N-acetyltransferase" evidence="4">
    <location>
        <begin position="23"/>
        <end position="185"/>
    </location>
</feature>
<dbReference type="GO" id="GO:0016747">
    <property type="term" value="F:acyltransferase activity, transferring groups other than amino-acyl groups"/>
    <property type="evidence" value="ECO:0007669"/>
    <property type="project" value="InterPro"/>
</dbReference>
<keyword evidence="2" id="KW-0012">Acyltransferase</keyword>
<feature type="region of interest" description="Disordered" evidence="3">
    <location>
        <begin position="1"/>
        <end position="22"/>
    </location>
</feature>
<dbReference type="CDD" id="cd04301">
    <property type="entry name" value="NAT_SF"/>
    <property type="match status" value="1"/>
</dbReference>
<protein>
    <submittedName>
        <fullName evidence="5">GNAT superfamily N-acetyltransferase</fullName>
    </submittedName>
</protein>
<dbReference type="RefSeq" id="WP_056699093.1">
    <property type="nucleotide sequence ID" value="NZ_JAVDTR010000021.1"/>
</dbReference>